<dbReference type="Pfam" id="PF11751">
    <property type="entry name" value="PorP_SprF"/>
    <property type="match status" value="1"/>
</dbReference>
<name>A0A1M5QQ61_9BACT</name>
<dbReference type="InterPro" id="IPR019861">
    <property type="entry name" value="PorP/SprF_Bacteroidetes"/>
</dbReference>
<organism evidence="2 3">
    <name type="scientific">Chryseolinea serpens</name>
    <dbReference type="NCBI Taxonomy" id="947013"/>
    <lineage>
        <taxon>Bacteria</taxon>
        <taxon>Pseudomonadati</taxon>
        <taxon>Bacteroidota</taxon>
        <taxon>Cytophagia</taxon>
        <taxon>Cytophagales</taxon>
        <taxon>Fulvivirgaceae</taxon>
        <taxon>Chryseolinea</taxon>
    </lineage>
</organism>
<dbReference type="NCBIfam" id="TIGR03519">
    <property type="entry name" value="T9SS_PorP_fam"/>
    <property type="match status" value="1"/>
</dbReference>
<sequence length="310" mass="34790">MGARLRYCFLRIALSAGVLILSFQLSTAQQKVQFSQYMFNNLVINPAYAGADEALSLTFIDRRQWSGVEGAPTTQTLSGHTLFKKKHFGLGATLVNDQYGVHKNLSALTDYAYHLQVGKKSFLSLGLQAGVHNTRSDYASLIGGVTNDPRLYGNVSQTFFDLGAGIYFRSPRLHVGLSAPQLLPETLSLSDTLSVRLSRANYFLFTKYKITQNESIEYEPSVLLKYFPGLPFSYDVNINMIYRKVLTLGLSYRKRESVDFLLKAQITPQFQIGYAYDHAIGDVARISNGSHELMVQYLFKYVETKVASPR</sequence>
<gene>
    <name evidence="2" type="ORF">SAMN04488109_2952</name>
</gene>
<dbReference type="RefSeq" id="WP_073135456.1">
    <property type="nucleotide sequence ID" value="NZ_FQWQ01000002.1"/>
</dbReference>
<accession>A0A1M5QQ61</accession>
<dbReference type="STRING" id="947013.SAMN04488109_2952"/>
<feature type="chain" id="PRO_5012680336" evidence="1">
    <location>
        <begin position="29"/>
        <end position="310"/>
    </location>
</feature>
<dbReference type="AlphaFoldDB" id="A0A1M5QQ61"/>
<proteinExistence type="predicted"/>
<keyword evidence="3" id="KW-1185">Reference proteome</keyword>
<dbReference type="Proteomes" id="UP000184212">
    <property type="component" value="Unassembled WGS sequence"/>
</dbReference>
<keyword evidence="1" id="KW-0732">Signal</keyword>
<reference evidence="2 3" key="1">
    <citation type="submission" date="2016-11" db="EMBL/GenBank/DDBJ databases">
        <authorList>
            <person name="Jaros S."/>
            <person name="Januszkiewicz K."/>
            <person name="Wedrychowicz H."/>
        </authorList>
    </citation>
    <scope>NUCLEOTIDE SEQUENCE [LARGE SCALE GENOMIC DNA]</scope>
    <source>
        <strain evidence="2 3">DSM 24574</strain>
    </source>
</reference>
<dbReference type="OrthoDB" id="1114455at2"/>
<evidence type="ECO:0000313" key="2">
    <source>
        <dbReference type="EMBL" id="SHH16252.1"/>
    </source>
</evidence>
<protein>
    <submittedName>
        <fullName evidence="2">Type IX secretion system membrane protein, PorP/SprF family</fullName>
    </submittedName>
</protein>
<evidence type="ECO:0000313" key="3">
    <source>
        <dbReference type="Proteomes" id="UP000184212"/>
    </source>
</evidence>
<feature type="signal peptide" evidence="1">
    <location>
        <begin position="1"/>
        <end position="28"/>
    </location>
</feature>
<evidence type="ECO:0000256" key="1">
    <source>
        <dbReference type="SAM" id="SignalP"/>
    </source>
</evidence>
<dbReference type="EMBL" id="FQWQ01000002">
    <property type="protein sequence ID" value="SHH16252.1"/>
    <property type="molecule type" value="Genomic_DNA"/>
</dbReference>